<evidence type="ECO:0000313" key="4">
    <source>
        <dbReference type="EMBL" id="CAI9297000.1"/>
    </source>
</evidence>
<proteinExistence type="predicted"/>
<dbReference type="Proteomes" id="UP001177003">
    <property type="component" value="Chromosome 8"/>
</dbReference>
<evidence type="ECO:0000256" key="2">
    <source>
        <dbReference type="ARBA" id="ARBA00022737"/>
    </source>
</evidence>
<gene>
    <name evidence="4" type="ORF">LSALG_LOCUS35843</name>
</gene>
<keyword evidence="2" id="KW-0677">Repeat</keyword>
<dbReference type="EMBL" id="OX465084">
    <property type="protein sequence ID" value="CAI9297000.1"/>
    <property type="molecule type" value="Genomic_DNA"/>
</dbReference>
<evidence type="ECO:0008006" key="6">
    <source>
        <dbReference type="Google" id="ProtNLM"/>
    </source>
</evidence>
<dbReference type="SUPFAM" id="SSF50978">
    <property type="entry name" value="WD40 repeat-like"/>
    <property type="match status" value="1"/>
</dbReference>
<accession>A0AA35ZQH6</accession>
<dbReference type="PANTHER" id="PTHR10971">
    <property type="entry name" value="MRNA EXPORT FACTOR AND BUB3"/>
    <property type="match status" value="1"/>
</dbReference>
<dbReference type="Pfam" id="PF00400">
    <property type="entry name" value="WD40"/>
    <property type="match status" value="2"/>
</dbReference>
<dbReference type="InterPro" id="IPR001680">
    <property type="entry name" value="WD40_rpt"/>
</dbReference>
<evidence type="ECO:0000256" key="3">
    <source>
        <dbReference type="PROSITE-ProRule" id="PRU00221"/>
    </source>
</evidence>
<dbReference type="Gene3D" id="2.130.10.10">
    <property type="entry name" value="YVTN repeat-like/Quinoprotein amine dehydrogenase"/>
    <property type="match status" value="1"/>
</dbReference>
<keyword evidence="1 3" id="KW-0853">WD repeat</keyword>
<feature type="repeat" description="WD" evidence="3">
    <location>
        <begin position="113"/>
        <end position="154"/>
    </location>
</feature>
<organism evidence="4 5">
    <name type="scientific">Lactuca saligna</name>
    <name type="common">Willowleaf lettuce</name>
    <dbReference type="NCBI Taxonomy" id="75948"/>
    <lineage>
        <taxon>Eukaryota</taxon>
        <taxon>Viridiplantae</taxon>
        <taxon>Streptophyta</taxon>
        <taxon>Embryophyta</taxon>
        <taxon>Tracheophyta</taxon>
        <taxon>Spermatophyta</taxon>
        <taxon>Magnoliopsida</taxon>
        <taxon>eudicotyledons</taxon>
        <taxon>Gunneridae</taxon>
        <taxon>Pentapetalae</taxon>
        <taxon>asterids</taxon>
        <taxon>campanulids</taxon>
        <taxon>Asterales</taxon>
        <taxon>Asteraceae</taxon>
        <taxon>Cichorioideae</taxon>
        <taxon>Cichorieae</taxon>
        <taxon>Lactucinae</taxon>
        <taxon>Lactuca</taxon>
    </lineage>
</organism>
<protein>
    <recommendedName>
        <fullName evidence="6">Mitotic checkpoint protein BUB3</fullName>
    </recommendedName>
</protein>
<dbReference type="SMART" id="SM00320">
    <property type="entry name" value="WD40"/>
    <property type="match status" value="5"/>
</dbReference>
<keyword evidence="5" id="KW-1185">Reference proteome</keyword>
<dbReference type="InterPro" id="IPR036322">
    <property type="entry name" value="WD40_repeat_dom_sf"/>
</dbReference>
<reference evidence="4" key="1">
    <citation type="submission" date="2023-04" db="EMBL/GenBank/DDBJ databases">
        <authorList>
            <person name="Vijverberg K."/>
            <person name="Xiong W."/>
            <person name="Schranz E."/>
        </authorList>
    </citation>
    <scope>NUCLEOTIDE SEQUENCE</scope>
</reference>
<name>A0AA35ZQH6_LACSI</name>
<evidence type="ECO:0000256" key="1">
    <source>
        <dbReference type="ARBA" id="ARBA00022574"/>
    </source>
</evidence>
<dbReference type="PROSITE" id="PS50082">
    <property type="entry name" value="WD_REPEATS_2"/>
    <property type="match status" value="1"/>
</dbReference>
<sequence>MLLKLQRFHRGLSGSNCFQFKKMDGSCLQFEENPIQDAISRIRFAPASNNLLISSWDTNLRLYDVDRSRLIFEASGEAALLDCCFQGESAAFSAASDCSITRYDLHSGMRENFGNHDDLATCVEYSNETGQVVTAGWDKKIKCWDSRSTKTLTAVNTVNKGVKSISLCGFASMVAVGDSVNIYDLRKFNKSFNSKCVEIQIECVRPYLDQGFAAGSTDGRVALKYFNPSDQNNDGYAFRCHPKAKRARHNFAAVNDIAFSPSTYGDFVTGDNKGYVTIWNAQSKKRVYEMPKFENSIASLSYSHGGQFLAVASSYTYSEENELEMPPRIYIHEMDDKYIASFSTGSSK</sequence>
<dbReference type="AlphaFoldDB" id="A0AA35ZQH6"/>
<dbReference type="InterPro" id="IPR015943">
    <property type="entry name" value="WD40/YVTN_repeat-like_dom_sf"/>
</dbReference>
<evidence type="ECO:0000313" key="5">
    <source>
        <dbReference type="Proteomes" id="UP001177003"/>
    </source>
</evidence>